<feature type="compositionally biased region" description="Pro residues" evidence="1">
    <location>
        <begin position="139"/>
        <end position="152"/>
    </location>
</feature>
<sequence>MADENQDREENQNVTENVNVPEAKNQPKYVNVAENVAEADNLAVDFVGKEYRAEPSSKQLHKKKQKWYHGPDELIKRQRNLFDASPRMRTTRHVHDRPDLEPPPLDETNSPLRHLSLRGTQTGLSSSGDNHRTSSPTHPRQPPPLPPPVDCR</sequence>
<dbReference type="Proteomes" id="UP001064489">
    <property type="component" value="Chromosome 10"/>
</dbReference>
<evidence type="ECO:0000256" key="1">
    <source>
        <dbReference type="SAM" id="MobiDB-lite"/>
    </source>
</evidence>
<protein>
    <submittedName>
        <fullName evidence="2">Uncharacterized protein</fullName>
    </submittedName>
</protein>
<comment type="caution">
    <text evidence="2">The sequence shown here is derived from an EMBL/GenBank/DDBJ whole genome shotgun (WGS) entry which is preliminary data.</text>
</comment>
<name>A0AAD5IIJ5_ACENE</name>
<reference evidence="2" key="2">
    <citation type="submission" date="2023-02" db="EMBL/GenBank/DDBJ databases">
        <authorList>
            <person name="Swenson N.G."/>
            <person name="Wegrzyn J.L."/>
            <person name="Mcevoy S.L."/>
        </authorList>
    </citation>
    <scope>NUCLEOTIDE SEQUENCE</scope>
    <source>
        <strain evidence="2">91603</strain>
        <tissue evidence="2">Leaf</tissue>
    </source>
</reference>
<organism evidence="2 3">
    <name type="scientific">Acer negundo</name>
    <name type="common">Box elder</name>
    <dbReference type="NCBI Taxonomy" id="4023"/>
    <lineage>
        <taxon>Eukaryota</taxon>
        <taxon>Viridiplantae</taxon>
        <taxon>Streptophyta</taxon>
        <taxon>Embryophyta</taxon>
        <taxon>Tracheophyta</taxon>
        <taxon>Spermatophyta</taxon>
        <taxon>Magnoliopsida</taxon>
        <taxon>eudicotyledons</taxon>
        <taxon>Gunneridae</taxon>
        <taxon>Pentapetalae</taxon>
        <taxon>rosids</taxon>
        <taxon>malvids</taxon>
        <taxon>Sapindales</taxon>
        <taxon>Sapindaceae</taxon>
        <taxon>Hippocastanoideae</taxon>
        <taxon>Acereae</taxon>
        <taxon>Acer</taxon>
    </lineage>
</organism>
<feature type="region of interest" description="Disordered" evidence="1">
    <location>
        <begin position="52"/>
        <end position="152"/>
    </location>
</feature>
<evidence type="ECO:0000313" key="3">
    <source>
        <dbReference type="Proteomes" id="UP001064489"/>
    </source>
</evidence>
<dbReference type="AlphaFoldDB" id="A0AAD5IIJ5"/>
<feature type="compositionally biased region" description="Polar residues" evidence="1">
    <location>
        <begin position="118"/>
        <end position="128"/>
    </location>
</feature>
<evidence type="ECO:0000313" key="2">
    <source>
        <dbReference type="EMBL" id="KAI9165009.1"/>
    </source>
</evidence>
<dbReference type="EMBL" id="JAJSOW010000105">
    <property type="protein sequence ID" value="KAI9165009.1"/>
    <property type="molecule type" value="Genomic_DNA"/>
</dbReference>
<feature type="compositionally biased region" description="Low complexity" evidence="1">
    <location>
        <begin position="12"/>
        <end position="22"/>
    </location>
</feature>
<gene>
    <name evidence="2" type="ORF">LWI28_005975</name>
</gene>
<proteinExistence type="predicted"/>
<keyword evidence="3" id="KW-1185">Reference proteome</keyword>
<feature type="region of interest" description="Disordered" evidence="1">
    <location>
        <begin position="1"/>
        <end position="26"/>
    </location>
</feature>
<accession>A0AAD5IIJ5</accession>
<reference evidence="2" key="1">
    <citation type="journal article" date="2022" name="Plant J.">
        <title>Strategies of tolerance reflected in two North American maple genomes.</title>
        <authorList>
            <person name="McEvoy S.L."/>
            <person name="Sezen U.U."/>
            <person name="Trouern-Trend A."/>
            <person name="McMahon S.M."/>
            <person name="Schaberg P.G."/>
            <person name="Yang J."/>
            <person name="Wegrzyn J.L."/>
            <person name="Swenson N.G."/>
        </authorList>
    </citation>
    <scope>NUCLEOTIDE SEQUENCE</scope>
    <source>
        <strain evidence="2">91603</strain>
    </source>
</reference>